<protein>
    <submittedName>
        <fullName evidence="1">Uncharacterized protein</fullName>
    </submittedName>
</protein>
<accession>A0A820MTL8</accession>
<comment type="caution">
    <text evidence="1">The sequence shown here is derived from an EMBL/GenBank/DDBJ whole genome shotgun (WGS) entry which is preliminary data.</text>
</comment>
<organism evidence="1 2">
    <name type="scientific">Rotaria sordida</name>
    <dbReference type="NCBI Taxonomy" id="392033"/>
    <lineage>
        <taxon>Eukaryota</taxon>
        <taxon>Metazoa</taxon>
        <taxon>Spiralia</taxon>
        <taxon>Gnathifera</taxon>
        <taxon>Rotifera</taxon>
        <taxon>Eurotatoria</taxon>
        <taxon>Bdelloidea</taxon>
        <taxon>Philodinida</taxon>
        <taxon>Philodinidae</taxon>
        <taxon>Rotaria</taxon>
    </lineage>
</organism>
<proteinExistence type="predicted"/>
<name>A0A820MTL8_9BILA</name>
<reference evidence="1" key="1">
    <citation type="submission" date="2021-02" db="EMBL/GenBank/DDBJ databases">
        <authorList>
            <person name="Nowell W R."/>
        </authorList>
    </citation>
    <scope>NUCLEOTIDE SEQUENCE</scope>
</reference>
<dbReference type="Proteomes" id="UP000663874">
    <property type="component" value="Unassembled WGS sequence"/>
</dbReference>
<gene>
    <name evidence="1" type="ORF">FNK824_LOCUS43294</name>
</gene>
<feature type="non-terminal residue" evidence="1">
    <location>
        <position position="49"/>
    </location>
</feature>
<sequence length="49" mass="5782">MIDFNDIEKHTTSGVLCLRDDIRIKMEEKLAEAIEYRQMAKNILKRITS</sequence>
<evidence type="ECO:0000313" key="2">
    <source>
        <dbReference type="Proteomes" id="UP000663874"/>
    </source>
</evidence>
<dbReference type="EMBL" id="CAJOBE010058910">
    <property type="protein sequence ID" value="CAF4380580.1"/>
    <property type="molecule type" value="Genomic_DNA"/>
</dbReference>
<dbReference type="AlphaFoldDB" id="A0A820MTL8"/>
<evidence type="ECO:0000313" key="1">
    <source>
        <dbReference type="EMBL" id="CAF4380580.1"/>
    </source>
</evidence>